<dbReference type="Pfam" id="PF00010">
    <property type="entry name" value="HLH"/>
    <property type="match status" value="1"/>
</dbReference>
<reference evidence="8" key="1">
    <citation type="submission" date="2023-05" db="EMBL/GenBank/DDBJ databases">
        <title>Nepenthes gracilis genome sequencing.</title>
        <authorList>
            <person name="Fukushima K."/>
        </authorList>
    </citation>
    <scope>NUCLEOTIDE SEQUENCE</scope>
    <source>
        <strain evidence="8">SING2019-196</strain>
    </source>
</reference>
<keyword evidence="9" id="KW-1185">Reference proteome</keyword>
<feature type="domain" description="BHLH" evidence="7">
    <location>
        <begin position="218"/>
        <end position="267"/>
    </location>
</feature>
<dbReference type="GO" id="GO:0003700">
    <property type="term" value="F:DNA-binding transcription factor activity"/>
    <property type="evidence" value="ECO:0007669"/>
    <property type="project" value="InterPro"/>
</dbReference>
<comment type="subcellular location">
    <subcellularLocation>
        <location evidence="1">Nucleus</location>
    </subcellularLocation>
</comment>
<protein>
    <recommendedName>
        <fullName evidence="7">BHLH domain-containing protein</fullName>
    </recommendedName>
</protein>
<feature type="compositionally biased region" description="Polar residues" evidence="6">
    <location>
        <begin position="179"/>
        <end position="200"/>
    </location>
</feature>
<evidence type="ECO:0000256" key="6">
    <source>
        <dbReference type="SAM" id="MobiDB-lite"/>
    </source>
</evidence>
<keyword evidence="5" id="KW-0539">Nucleus</keyword>
<feature type="region of interest" description="Disordered" evidence="6">
    <location>
        <begin position="302"/>
        <end position="332"/>
    </location>
</feature>
<evidence type="ECO:0000313" key="9">
    <source>
        <dbReference type="Proteomes" id="UP001279734"/>
    </source>
</evidence>
<dbReference type="GO" id="GO:0005634">
    <property type="term" value="C:nucleus"/>
    <property type="evidence" value="ECO:0007669"/>
    <property type="project" value="UniProtKB-SubCell"/>
</dbReference>
<accession>A0AAD3S568</accession>
<comment type="caution">
    <text evidence="8">The sequence shown here is derived from an EMBL/GenBank/DDBJ whole genome shotgun (WGS) entry which is preliminary data.</text>
</comment>
<sequence length="332" mass="36775">MLEGSTSSIVQFPNLSSSLYGFDEYHHEEQLGLQEDHLLPASHSNSNATDKIISNQVIALSDSPPLSSSSSNANSTNGSAFHVSSYQPGEVDHHALMNFKSFTYGSCFMHSSGSLLSFQQACNRRTCHSNEYHMWEGSRITSGSPHESQLTLKNSSCNSYQDAANEWFYAEAAAMADSRQTSGTQQTNFNKRPLEESTQAPKKHCTSGSRKAKPKSMFSKDPQSIAAKNQRERISERLKILQDLVPNGSKVDLVTMLEKAIGYVKFLQLQVKVLATDEFWPAARGKTPDISQVREAMDAILSSQRATTTSSSKKSYISQQQQQQQKSKLEIS</sequence>
<dbReference type="Proteomes" id="UP001279734">
    <property type="component" value="Unassembled WGS sequence"/>
</dbReference>
<organism evidence="8 9">
    <name type="scientific">Nepenthes gracilis</name>
    <name type="common">Slender pitcher plant</name>
    <dbReference type="NCBI Taxonomy" id="150966"/>
    <lineage>
        <taxon>Eukaryota</taxon>
        <taxon>Viridiplantae</taxon>
        <taxon>Streptophyta</taxon>
        <taxon>Embryophyta</taxon>
        <taxon>Tracheophyta</taxon>
        <taxon>Spermatophyta</taxon>
        <taxon>Magnoliopsida</taxon>
        <taxon>eudicotyledons</taxon>
        <taxon>Gunneridae</taxon>
        <taxon>Pentapetalae</taxon>
        <taxon>Caryophyllales</taxon>
        <taxon>Nepenthaceae</taxon>
        <taxon>Nepenthes</taxon>
    </lineage>
</organism>
<dbReference type="InterPro" id="IPR011598">
    <property type="entry name" value="bHLH_dom"/>
</dbReference>
<evidence type="ECO:0000256" key="1">
    <source>
        <dbReference type="ARBA" id="ARBA00004123"/>
    </source>
</evidence>
<evidence type="ECO:0000256" key="3">
    <source>
        <dbReference type="ARBA" id="ARBA00023125"/>
    </source>
</evidence>
<dbReference type="SUPFAM" id="SSF47459">
    <property type="entry name" value="HLH, helix-loop-helix DNA-binding domain"/>
    <property type="match status" value="1"/>
</dbReference>
<proteinExistence type="predicted"/>
<dbReference type="CDD" id="cd11454">
    <property type="entry name" value="bHLH_AtIND_like"/>
    <property type="match status" value="1"/>
</dbReference>
<dbReference type="GO" id="GO:0048766">
    <property type="term" value="P:root hair initiation"/>
    <property type="evidence" value="ECO:0007669"/>
    <property type="project" value="UniProtKB-ARBA"/>
</dbReference>
<dbReference type="PROSITE" id="PS50888">
    <property type="entry name" value="BHLH"/>
    <property type="match status" value="1"/>
</dbReference>
<evidence type="ECO:0000259" key="7">
    <source>
        <dbReference type="PROSITE" id="PS50888"/>
    </source>
</evidence>
<dbReference type="InterPro" id="IPR036638">
    <property type="entry name" value="HLH_DNA-bd_sf"/>
</dbReference>
<dbReference type="PANTHER" id="PTHR45914">
    <property type="entry name" value="TRANSCRIPTION FACTOR HEC3-RELATED"/>
    <property type="match status" value="1"/>
</dbReference>
<dbReference type="AlphaFoldDB" id="A0AAD3S568"/>
<dbReference type="GO" id="GO:0003677">
    <property type="term" value="F:DNA binding"/>
    <property type="evidence" value="ECO:0007669"/>
    <property type="project" value="UniProtKB-KW"/>
</dbReference>
<keyword evidence="3" id="KW-0238">DNA-binding</keyword>
<evidence type="ECO:0000313" key="8">
    <source>
        <dbReference type="EMBL" id="GMH04352.1"/>
    </source>
</evidence>
<dbReference type="GO" id="GO:0046983">
    <property type="term" value="F:protein dimerization activity"/>
    <property type="evidence" value="ECO:0007669"/>
    <property type="project" value="InterPro"/>
</dbReference>
<name>A0AAD3S568_NEPGR</name>
<dbReference type="PANTHER" id="PTHR45914:SF59">
    <property type="entry name" value="TRANSCRIPTION FACTOR BHLH83-LIKE"/>
    <property type="match status" value="1"/>
</dbReference>
<dbReference type="InterPro" id="IPR045843">
    <property type="entry name" value="IND-like"/>
</dbReference>
<keyword evidence="4" id="KW-0804">Transcription</keyword>
<evidence type="ECO:0000256" key="2">
    <source>
        <dbReference type="ARBA" id="ARBA00023015"/>
    </source>
</evidence>
<feature type="compositionally biased region" description="Basic residues" evidence="6">
    <location>
        <begin position="201"/>
        <end position="214"/>
    </location>
</feature>
<dbReference type="Gene3D" id="4.10.280.10">
    <property type="entry name" value="Helix-loop-helix DNA-binding domain"/>
    <property type="match status" value="1"/>
</dbReference>
<dbReference type="EMBL" id="BSYO01000005">
    <property type="protein sequence ID" value="GMH04352.1"/>
    <property type="molecule type" value="Genomic_DNA"/>
</dbReference>
<gene>
    <name evidence="8" type="ORF">Nepgr_006191</name>
</gene>
<feature type="region of interest" description="Disordered" evidence="6">
    <location>
        <begin position="179"/>
        <end position="231"/>
    </location>
</feature>
<dbReference type="SMART" id="SM00353">
    <property type="entry name" value="HLH"/>
    <property type="match status" value="1"/>
</dbReference>
<dbReference type="FunFam" id="4.10.280.10:FF:000046">
    <property type="entry name" value="Transcription factor bHLH83"/>
    <property type="match status" value="1"/>
</dbReference>
<evidence type="ECO:0000256" key="5">
    <source>
        <dbReference type="ARBA" id="ARBA00023242"/>
    </source>
</evidence>
<keyword evidence="2" id="KW-0805">Transcription regulation</keyword>
<evidence type="ECO:0000256" key="4">
    <source>
        <dbReference type="ARBA" id="ARBA00023163"/>
    </source>
</evidence>
<feature type="compositionally biased region" description="Low complexity" evidence="6">
    <location>
        <begin position="302"/>
        <end position="326"/>
    </location>
</feature>